<organism evidence="2 3">
    <name type="scientific">Spinacia oleracea</name>
    <name type="common">Spinach</name>
    <dbReference type="NCBI Taxonomy" id="3562"/>
    <lineage>
        <taxon>Eukaryota</taxon>
        <taxon>Viridiplantae</taxon>
        <taxon>Streptophyta</taxon>
        <taxon>Embryophyta</taxon>
        <taxon>Tracheophyta</taxon>
        <taxon>Spermatophyta</taxon>
        <taxon>Magnoliopsida</taxon>
        <taxon>eudicotyledons</taxon>
        <taxon>Gunneridae</taxon>
        <taxon>Pentapetalae</taxon>
        <taxon>Caryophyllales</taxon>
        <taxon>Chenopodiaceae</taxon>
        <taxon>Chenopodioideae</taxon>
        <taxon>Anserineae</taxon>
        <taxon>Spinacia</taxon>
    </lineage>
</organism>
<sequence>MNNTTYVDLQYTRYLSLSMGDHSSMSSKANNVNEASSDAFDNTVRVLIDVDDNDDEAENFVLAAQLVQSSVLPWVLHTAMELDLFGIIARAGRQLSATEISAQLPTTTNNHDALLMLDRILRLLANYSVISRTMCSTSANAESERRYGLSRLTKFFHPDQQGASLGPLLALFLDKVVQDSCFINVLWVNESCCLTYLFVFFCFCNGCSAAQP</sequence>
<gene>
    <name evidence="3" type="primary">LOC110778083</name>
</gene>
<protein>
    <submittedName>
        <fullName evidence="3">Cathecol O-methyltransferase 1-like</fullName>
    </submittedName>
</protein>
<dbReference type="RefSeq" id="XP_056690245.1">
    <property type="nucleotide sequence ID" value="XM_056834267.1"/>
</dbReference>
<proteinExistence type="predicted"/>
<evidence type="ECO:0000313" key="3">
    <source>
        <dbReference type="RefSeq" id="XP_056690245.1"/>
    </source>
</evidence>
<accession>A0ABM3R3Q4</accession>
<reference evidence="3" key="2">
    <citation type="submission" date="2025-08" db="UniProtKB">
        <authorList>
            <consortium name="RefSeq"/>
        </authorList>
    </citation>
    <scope>IDENTIFICATION</scope>
    <source>
        <tissue evidence="3">Leaf</tissue>
    </source>
</reference>
<dbReference type="Proteomes" id="UP000813463">
    <property type="component" value="Chromosome 1"/>
</dbReference>
<dbReference type="InterPro" id="IPR036390">
    <property type="entry name" value="WH_DNA-bd_sf"/>
</dbReference>
<name>A0ABM3R3Q4_SPIOL</name>
<evidence type="ECO:0000259" key="1">
    <source>
        <dbReference type="Pfam" id="PF08100"/>
    </source>
</evidence>
<dbReference type="PANTHER" id="PTHR11746">
    <property type="entry name" value="O-METHYLTRANSFERASE"/>
    <property type="match status" value="1"/>
</dbReference>
<dbReference type="InterPro" id="IPR036388">
    <property type="entry name" value="WH-like_DNA-bd_sf"/>
</dbReference>
<dbReference type="SUPFAM" id="SSF46785">
    <property type="entry name" value="Winged helix' DNA-binding domain"/>
    <property type="match status" value="1"/>
</dbReference>
<dbReference type="InterPro" id="IPR012967">
    <property type="entry name" value="COMT_dimerisation"/>
</dbReference>
<keyword evidence="2" id="KW-1185">Reference proteome</keyword>
<evidence type="ECO:0000313" key="2">
    <source>
        <dbReference type="Proteomes" id="UP000813463"/>
    </source>
</evidence>
<dbReference type="Gene3D" id="1.10.10.10">
    <property type="entry name" value="Winged helix-like DNA-binding domain superfamily/Winged helix DNA-binding domain"/>
    <property type="match status" value="1"/>
</dbReference>
<dbReference type="GeneID" id="110778083"/>
<dbReference type="Pfam" id="PF08100">
    <property type="entry name" value="Dimerisation"/>
    <property type="match status" value="1"/>
</dbReference>
<reference evidence="2" key="1">
    <citation type="journal article" date="2021" name="Nat. Commun.">
        <title>Genomic analyses provide insights into spinach domestication and the genetic basis of agronomic traits.</title>
        <authorList>
            <person name="Cai X."/>
            <person name="Sun X."/>
            <person name="Xu C."/>
            <person name="Sun H."/>
            <person name="Wang X."/>
            <person name="Ge C."/>
            <person name="Zhang Z."/>
            <person name="Wang Q."/>
            <person name="Fei Z."/>
            <person name="Jiao C."/>
            <person name="Wang Q."/>
        </authorList>
    </citation>
    <scope>NUCLEOTIDE SEQUENCE [LARGE SCALE GENOMIC DNA]</scope>
    <source>
        <strain evidence="2">cv. Varoflay</strain>
    </source>
</reference>
<feature type="domain" description="O-methyltransferase dimerisation" evidence="1">
    <location>
        <begin position="65"/>
        <end position="157"/>
    </location>
</feature>
<dbReference type="InterPro" id="IPR016461">
    <property type="entry name" value="COMT-like"/>
</dbReference>